<sequence>MTRGSRKMWCIVPCKSKNSMQYVEPRMEIEEILKEKLATIKEEPEICEENGKVLAKYRSFAKKGKKICLKVRMGHIFRSQFSVKDSYVLLMTSFASRHGLAGLSQC</sequence>
<keyword evidence="2" id="KW-1185">Reference proteome</keyword>
<comment type="caution">
    <text evidence="1">The sequence shown here is derived from an EMBL/GenBank/DDBJ whole genome shotgun (WGS) entry which is preliminary data.</text>
</comment>
<dbReference type="EMBL" id="JAUIZM010000010">
    <property type="protein sequence ID" value="KAK1360416.1"/>
    <property type="molecule type" value="Genomic_DNA"/>
</dbReference>
<organism evidence="1 2">
    <name type="scientific">Heracleum sosnowskyi</name>
    <dbReference type="NCBI Taxonomy" id="360622"/>
    <lineage>
        <taxon>Eukaryota</taxon>
        <taxon>Viridiplantae</taxon>
        <taxon>Streptophyta</taxon>
        <taxon>Embryophyta</taxon>
        <taxon>Tracheophyta</taxon>
        <taxon>Spermatophyta</taxon>
        <taxon>Magnoliopsida</taxon>
        <taxon>eudicotyledons</taxon>
        <taxon>Gunneridae</taxon>
        <taxon>Pentapetalae</taxon>
        <taxon>asterids</taxon>
        <taxon>campanulids</taxon>
        <taxon>Apiales</taxon>
        <taxon>Apiaceae</taxon>
        <taxon>Apioideae</taxon>
        <taxon>apioid superclade</taxon>
        <taxon>Tordylieae</taxon>
        <taxon>Tordyliinae</taxon>
        <taxon>Heracleum</taxon>
    </lineage>
</organism>
<dbReference type="AlphaFoldDB" id="A0AAD8H630"/>
<dbReference type="Proteomes" id="UP001237642">
    <property type="component" value="Unassembled WGS sequence"/>
</dbReference>
<protein>
    <submittedName>
        <fullName evidence="1">Ran GTPase-activating protein</fullName>
    </submittedName>
</protein>
<reference evidence="1" key="2">
    <citation type="submission" date="2023-05" db="EMBL/GenBank/DDBJ databases">
        <authorList>
            <person name="Schelkunov M.I."/>
        </authorList>
    </citation>
    <scope>NUCLEOTIDE SEQUENCE</scope>
    <source>
        <strain evidence="1">Hsosn_3</strain>
        <tissue evidence="1">Leaf</tissue>
    </source>
</reference>
<proteinExistence type="predicted"/>
<evidence type="ECO:0000313" key="2">
    <source>
        <dbReference type="Proteomes" id="UP001237642"/>
    </source>
</evidence>
<evidence type="ECO:0000313" key="1">
    <source>
        <dbReference type="EMBL" id="KAK1360416.1"/>
    </source>
</evidence>
<gene>
    <name evidence="1" type="ORF">POM88_044890</name>
</gene>
<accession>A0AAD8H630</accession>
<name>A0AAD8H630_9APIA</name>
<reference evidence="1" key="1">
    <citation type="submission" date="2023-02" db="EMBL/GenBank/DDBJ databases">
        <title>Genome of toxic invasive species Heracleum sosnowskyi carries increased number of genes despite the absence of recent whole-genome duplications.</title>
        <authorList>
            <person name="Schelkunov M."/>
            <person name="Shtratnikova V."/>
            <person name="Makarenko M."/>
            <person name="Klepikova A."/>
            <person name="Omelchenko D."/>
            <person name="Novikova G."/>
            <person name="Obukhova E."/>
            <person name="Bogdanov V."/>
            <person name="Penin A."/>
            <person name="Logacheva M."/>
        </authorList>
    </citation>
    <scope>NUCLEOTIDE SEQUENCE</scope>
    <source>
        <strain evidence="1">Hsosn_3</strain>
        <tissue evidence="1">Leaf</tissue>
    </source>
</reference>